<dbReference type="RefSeq" id="WP_121164075.1">
    <property type="nucleotide sequence ID" value="NZ_RAPE01000001.1"/>
</dbReference>
<evidence type="ECO:0000313" key="2">
    <source>
        <dbReference type="Proteomes" id="UP000281128"/>
    </source>
</evidence>
<evidence type="ECO:0000313" key="1">
    <source>
        <dbReference type="EMBL" id="RKF16758.1"/>
    </source>
</evidence>
<reference evidence="1 2" key="1">
    <citation type="submission" date="2018-09" db="EMBL/GenBank/DDBJ databases">
        <title>Roseovarius spongiae sp. nov., isolated from a marine sponge.</title>
        <authorList>
            <person name="Zhuang L."/>
            <person name="Luo L."/>
        </authorList>
    </citation>
    <scope>NUCLEOTIDE SEQUENCE [LARGE SCALE GENOMIC DNA]</scope>
    <source>
        <strain evidence="1 2">HN-E21</strain>
    </source>
</reference>
<protein>
    <submittedName>
        <fullName evidence="1">Uncharacterized protein</fullName>
    </submittedName>
</protein>
<accession>A0A3A8AWK0</accession>
<gene>
    <name evidence="1" type="ORF">D6850_04260</name>
</gene>
<comment type="caution">
    <text evidence="1">The sequence shown here is derived from an EMBL/GenBank/DDBJ whole genome shotgun (WGS) entry which is preliminary data.</text>
</comment>
<name>A0A3A8AWK0_9RHOB</name>
<dbReference type="AlphaFoldDB" id="A0A3A8AWK0"/>
<sequence length="175" mass="20077">MTLETETYEIAIASVDVETDGRGPGRVAVAYRGRGPERTATGRFASDDFRDVFECCQAIAQDIMSSEFRTGSDVRFEFRLVDEEGISIWHTSPSNFLKMPLRMDMDWTCNHLQRNFRSYTTLGMVEMQEEFPLVEGRMPTQKLVELLMDSMVSGLEFIGLMFLQRERMGEAHHAE</sequence>
<dbReference type="Proteomes" id="UP000281128">
    <property type="component" value="Unassembled WGS sequence"/>
</dbReference>
<keyword evidence="2" id="KW-1185">Reference proteome</keyword>
<dbReference type="EMBL" id="RAPE01000001">
    <property type="protein sequence ID" value="RKF16758.1"/>
    <property type="molecule type" value="Genomic_DNA"/>
</dbReference>
<organism evidence="1 2">
    <name type="scientific">Roseovarius spongiae</name>
    <dbReference type="NCBI Taxonomy" id="2320272"/>
    <lineage>
        <taxon>Bacteria</taxon>
        <taxon>Pseudomonadati</taxon>
        <taxon>Pseudomonadota</taxon>
        <taxon>Alphaproteobacteria</taxon>
        <taxon>Rhodobacterales</taxon>
        <taxon>Roseobacteraceae</taxon>
        <taxon>Roseovarius</taxon>
    </lineage>
</organism>
<proteinExistence type="predicted"/>
<dbReference type="OrthoDB" id="7837911at2"/>